<dbReference type="PANTHER" id="PTHR36966">
    <property type="entry name" value="REP-ASSOCIATED TYROSINE TRANSPOSASE"/>
    <property type="match status" value="1"/>
</dbReference>
<sequence length="104" mass="12431">MALYKNKYRIESARWRNWNYANAAAYYVTICTKDRAHFFGTCVRERMCLNEIGALAWQFWQEIPQHFPHVQLDQFVIMPNHVHGIIIIQPSPVETLHCKVYTKY</sequence>
<protein>
    <recommendedName>
        <fullName evidence="3">Transposase</fullName>
    </recommendedName>
</protein>
<name>A0ABU7RG20_9BACT</name>
<evidence type="ECO:0000313" key="2">
    <source>
        <dbReference type="Proteomes" id="UP001357452"/>
    </source>
</evidence>
<organism evidence="1 2">
    <name type="scientific">Niabella digestorum</name>
    <dbReference type="NCBI Taxonomy" id="3117701"/>
    <lineage>
        <taxon>Bacteria</taxon>
        <taxon>Pseudomonadati</taxon>
        <taxon>Bacteroidota</taxon>
        <taxon>Chitinophagia</taxon>
        <taxon>Chitinophagales</taxon>
        <taxon>Chitinophagaceae</taxon>
        <taxon>Niabella</taxon>
    </lineage>
</organism>
<dbReference type="EMBL" id="JAZGLY010000003">
    <property type="protein sequence ID" value="MEE6186954.1"/>
    <property type="molecule type" value="Genomic_DNA"/>
</dbReference>
<dbReference type="InterPro" id="IPR036515">
    <property type="entry name" value="Transposase_17_sf"/>
</dbReference>
<dbReference type="RefSeq" id="WP_330974363.1">
    <property type="nucleotide sequence ID" value="NZ_JAZGLY010000003.1"/>
</dbReference>
<keyword evidence="2" id="KW-1185">Reference proteome</keyword>
<comment type="caution">
    <text evidence="1">The sequence shown here is derived from an EMBL/GenBank/DDBJ whole genome shotgun (WGS) entry which is preliminary data.</text>
</comment>
<accession>A0ABU7RG20</accession>
<dbReference type="InterPro" id="IPR052715">
    <property type="entry name" value="RAYT_transposase"/>
</dbReference>
<proteinExistence type="predicted"/>
<dbReference type="Gene3D" id="3.30.70.1290">
    <property type="entry name" value="Transposase IS200-like"/>
    <property type="match status" value="1"/>
</dbReference>
<evidence type="ECO:0000313" key="1">
    <source>
        <dbReference type="EMBL" id="MEE6186954.1"/>
    </source>
</evidence>
<dbReference type="PANTHER" id="PTHR36966:SF1">
    <property type="entry name" value="REP-ASSOCIATED TYROSINE TRANSPOSASE"/>
    <property type="match status" value="1"/>
</dbReference>
<evidence type="ECO:0008006" key="3">
    <source>
        <dbReference type="Google" id="ProtNLM"/>
    </source>
</evidence>
<dbReference type="Proteomes" id="UP001357452">
    <property type="component" value="Unassembled WGS sequence"/>
</dbReference>
<reference evidence="1 2" key="1">
    <citation type="submission" date="2024-01" db="EMBL/GenBank/DDBJ databases">
        <title>Niabella digestum sp. nov., isolated from waste digestion system.</title>
        <authorList>
            <person name="Zhang L."/>
        </authorList>
    </citation>
    <scope>NUCLEOTIDE SEQUENCE [LARGE SCALE GENOMIC DNA]</scope>
    <source>
        <strain evidence="1 2">A18</strain>
    </source>
</reference>
<dbReference type="SUPFAM" id="SSF143422">
    <property type="entry name" value="Transposase IS200-like"/>
    <property type="match status" value="1"/>
</dbReference>
<gene>
    <name evidence="1" type="ORF">V2H41_06680</name>
</gene>